<feature type="transmembrane region" description="Helical" evidence="5">
    <location>
        <begin position="53"/>
        <end position="70"/>
    </location>
</feature>
<evidence type="ECO:0000256" key="3">
    <source>
        <dbReference type="ARBA" id="ARBA00022989"/>
    </source>
</evidence>
<feature type="transmembrane region" description="Helical" evidence="5">
    <location>
        <begin position="82"/>
        <end position="101"/>
    </location>
</feature>
<evidence type="ECO:0000256" key="4">
    <source>
        <dbReference type="ARBA" id="ARBA00023136"/>
    </source>
</evidence>
<keyword evidence="2 5" id="KW-0812">Transmembrane</keyword>
<dbReference type="EMBL" id="WVIE01000002">
    <property type="protein sequence ID" value="NDJ16000.1"/>
    <property type="molecule type" value="Genomic_DNA"/>
</dbReference>
<proteinExistence type="predicted"/>
<feature type="domain" description="CGL160/ATPI" evidence="6">
    <location>
        <begin position="15"/>
        <end position="122"/>
    </location>
</feature>
<organism evidence="7 8">
    <name type="scientific">Myxacorys almedinensis A</name>
    <dbReference type="NCBI Taxonomy" id="2690445"/>
    <lineage>
        <taxon>Bacteria</taxon>
        <taxon>Bacillati</taxon>
        <taxon>Cyanobacteriota</taxon>
        <taxon>Cyanophyceae</taxon>
        <taxon>Leptolyngbyales</taxon>
        <taxon>Leptolyngbyaceae</taxon>
        <taxon>Myxacorys</taxon>
        <taxon>Myxacorys almedinensis</taxon>
    </lineage>
</organism>
<dbReference type="Pfam" id="PF24763">
    <property type="entry name" value="CGL160_C"/>
    <property type="match status" value="1"/>
</dbReference>
<comment type="subcellular location">
    <subcellularLocation>
        <location evidence="1">Membrane</location>
        <topology evidence="1">Multi-pass membrane protein</topology>
    </subcellularLocation>
</comment>
<evidence type="ECO:0000259" key="6">
    <source>
        <dbReference type="Pfam" id="PF24763"/>
    </source>
</evidence>
<keyword evidence="4 5" id="KW-0472">Membrane</keyword>
<evidence type="ECO:0000256" key="5">
    <source>
        <dbReference type="SAM" id="Phobius"/>
    </source>
</evidence>
<accession>A0A8J7YZ30</accession>
<gene>
    <name evidence="7" type="ORF">GS601_01645</name>
</gene>
<evidence type="ECO:0000256" key="1">
    <source>
        <dbReference type="ARBA" id="ARBA00004141"/>
    </source>
</evidence>
<keyword evidence="8" id="KW-1185">Reference proteome</keyword>
<feature type="transmembrane region" description="Helical" evidence="5">
    <location>
        <begin position="107"/>
        <end position="129"/>
    </location>
</feature>
<comment type="caution">
    <text evidence="7">The sequence shown here is derived from an EMBL/GenBank/DDBJ whole genome shotgun (WGS) entry which is preliminary data.</text>
</comment>
<sequence length="134" mass="14987">MEQTLESGTNAPETSNSMDDFYKLQQELLVVTIILTGLIVFPVWFFYSLNIALNYLLGACAGVVYLKLLARNVERLGTEKSQVGKSHLAVFIGVMIVATQWKDLHVLPVFLGFLTYKGTLLVYTLRTLLTPSQN</sequence>
<dbReference type="Proteomes" id="UP000646053">
    <property type="component" value="Unassembled WGS sequence"/>
</dbReference>
<dbReference type="AlphaFoldDB" id="A0A8J7YZ30"/>
<feature type="transmembrane region" description="Helical" evidence="5">
    <location>
        <begin position="28"/>
        <end position="47"/>
    </location>
</feature>
<dbReference type="GO" id="GO:0016020">
    <property type="term" value="C:membrane"/>
    <property type="evidence" value="ECO:0007669"/>
    <property type="project" value="UniProtKB-SubCell"/>
</dbReference>
<name>A0A8J7YZ30_9CYAN</name>
<keyword evidence="3 5" id="KW-1133">Transmembrane helix</keyword>
<evidence type="ECO:0000313" key="8">
    <source>
        <dbReference type="Proteomes" id="UP000646053"/>
    </source>
</evidence>
<protein>
    <submittedName>
        <fullName evidence="7">ATP synthase subunit I</fullName>
    </submittedName>
</protein>
<reference evidence="7" key="1">
    <citation type="submission" date="2019-12" db="EMBL/GenBank/DDBJ databases">
        <title>High-Quality draft genome sequences of three cyanobacteria isolated from the limestone walls of the Old Cathedral of Coimbra.</title>
        <authorList>
            <person name="Tiago I."/>
            <person name="Soares F."/>
            <person name="Portugal A."/>
        </authorList>
    </citation>
    <scope>NUCLEOTIDE SEQUENCE</scope>
    <source>
        <strain evidence="7">A</strain>
    </source>
</reference>
<dbReference type="InterPro" id="IPR056309">
    <property type="entry name" value="CGL160/ATPI_dom"/>
</dbReference>
<evidence type="ECO:0000256" key="2">
    <source>
        <dbReference type="ARBA" id="ARBA00022692"/>
    </source>
</evidence>
<evidence type="ECO:0000313" key="7">
    <source>
        <dbReference type="EMBL" id="NDJ16000.1"/>
    </source>
</evidence>